<dbReference type="Proteomes" id="UP000199073">
    <property type="component" value="Unassembled WGS sequence"/>
</dbReference>
<name>A0A1H0UUQ3_9BACT</name>
<accession>A0A1H0UUQ3</accession>
<gene>
    <name evidence="1" type="ORF">SAMN05660330_03725</name>
</gene>
<evidence type="ECO:0000313" key="2">
    <source>
        <dbReference type="Proteomes" id="UP000199073"/>
    </source>
</evidence>
<dbReference type="RefSeq" id="WP_143005551.1">
    <property type="nucleotide sequence ID" value="NZ_FNJI01000036.1"/>
</dbReference>
<protein>
    <submittedName>
        <fullName evidence="1">Uncharacterized protein</fullName>
    </submittedName>
</protein>
<evidence type="ECO:0000313" key="1">
    <source>
        <dbReference type="EMBL" id="SDP69805.1"/>
    </source>
</evidence>
<dbReference type="STRING" id="91360.SAMN05660330_03725"/>
<sequence length="259" mass="28340">MPTIALPITYGLPDSSRSAGMVLEQARWSGIGRVTRLNLVQALSSSLYDTEGPDVDCGVEDDNSFESGLYAYPYDLAMTYDIGLTHGSLSEMVVQEVTVRELVQFSLDTEQSLKYPAQKIISSEWAATPWGTEGEETDPPAISVEGNEIAISKPVYGSVAVEYLAIRHSRQMRISPRADAVEDVFCSYAWARWVGGCELLKIEPPPKAEESYAIGVTCFGGGLLRSVDDDNTPQDPTERSHELEVNVDYCTQVADEEAA</sequence>
<reference evidence="1 2" key="1">
    <citation type="submission" date="2016-10" db="EMBL/GenBank/DDBJ databases">
        <authorList>
            <person name="de Groot N.N."/>
        </authorList>
    </citation>
    <scope>NUCLEOTIDE SEQUENCE [LARGE SCALE GENOMIC DNA]</scope>
    <source>
        <strain evidence="1 2">DSM 12130</strain>
    </source>
</reference>
<organism evidence="1 2">
    <name type="scientific">Desulforhopalus singaporensis</name>
    <dbReference type="NCBI Taxonomy" id="91360"/>
    <lineage>
        <taxon>Bacteria</taxon>
        <taxon>Pseudomonadati</taxon>
        <taxon>Thermodesulfobacteriota</taxon>
        <taxon>Desulfobulbia</taxon>
        <taxon>Desulfobulbales</taxon>
        <taxon>Desulfocapsaceae</taxon>
        <taxon>Desulforhopalus</taxon>
    </lineage>
</organism>
<dbReference type="AlphaFoldDB" id="A0A1H0UUQ3"/>
<dbReference type="EMBL" id="FNJI01000036">
    <property type="protein sequence ID" value="SDP69805.1"/>
    <property type="molecule type" value="Genomic_DNA"/>
</dbReference>
<keyword evidence="2" id="KW-1185">Reference proteome</keyword>
<proteinExistence type="predicted"/>